<dbReference type="PRINTS" id="PR00412">
    <property type="entry name" value="EPOXHYDRLASE"/>
</dbReference>
<protein>
    <submittedName>
        <fullName evidence="2">Alpha/beta hydrolase</fullName>
    </submittedName>
</protein>
<feature type="domain" description="AB hydrolase-1" evidence="1">
    <location>
        <begin position="46"/>
        <end position="318"/>
    </location>
</feature>
<dbReference type="Pfam" id="PF12697">
    <property type="entry name" value="Abhydrolase_6"/>
    <property type="match status" value="1"/>
</dbReference>
<proteinExistence type="predicted"/>
<dbReference type="AlphaFoldDB" id="A0AA41U6C1"/>
<keyword evidence="2" id="KW-0378">Hydrolase</keyword>
<dbReference type="InterPro" id="IPR029058">
    <property type="entry name" value="AB_hydrolase_fold"/>
</dbReference>
<keyword evidence="3" id="KW-1185">Reference proteome</keyword>
<gene>
    <name evidence="2" type="ORF">L1785_04080</name>
</gene>
<evidence type="ECO:0000313" key="2">
    <source>
        <dbReference type="EMBL" id="MCF4120150.1"/>
    </source>
</evidence>
<dbReference type="PANTHER" id="PTHR43194">
    <property type="entry name" value="HYDROLASE ALPHA/BETA FOLD FAMILY"/>
    <property type="match status" value="1"/>
</dbReference>
<evidence type="ECO:0000259" key="1">
    <source>
        <dbReference type="Pfam" id="PF12697"/>
    </source>
</evidence>
<comment type="caution">
    <text evidence="2">The sequence shown here is derived from an EMBL/GenBank/DDBJ whole genome shotgun (WGS) entry which is preliminary data.</text>
</comment>
<dbReference type="Proteomes" id="UP001165405">
    <property type="component" value="Unassembled WGS sequence"/>
</dbReference>
<accession>A0AA41U6C1</accession>
<organism evidence="2 3">
    <name type="scientific">Antribacter soli</name>
    <dbReference type="NCBI Taxonomy" id="2910976"/>
    <lineage>
        <taxon>Bacteria</taxon>
        <taxon>Bacillati</taxon>
        <taxon>Actinomycetota</taxon>
        <taxon>Actinomycetes</taxon>
        <taxon>Micrococcales</taxon>
        <taxon>Promicromonosporaceae</taxon>
        <taxon>Antribacter</taxon>
    </lineage>
</organism>
<dbReference type="EMBL" id="JAKGSG010000015">
    <property type="protein sequence ID" value="MCF4120150.1"/>
    <property type="molecule type" value="Genomic_DNA"/>
</dbReference>
<sequence>MPIQSPLPSPFATLVARTPVRVDEVVLRGAPTRVWVYGAPDAAHRVVFLHGFRGDHHGLEPIVANLANRSGTSGDGADIQVVVPDLPGFGASPRFGDGPHDVAGYARWTRDLLAAVAPDGDAVLAGHSFGSIVAAAALAGTAVGPLGTAVGPTTDAAPPVRALMLVNPIPVPALTGPNALATRGTVVLHRLAGALPERAGTCLLRHPLLTRVASVAMVTTRDRTLRRWIHEEHDRYFAGFADRRTLLESFGASVTGTVATWAARVPVPTLLVGGDSDDLAPLAAQHDLAAVFRDARLVVLPGVGHLTHYEAPTAVAEALRDFLGVPTCGLVAPGDLVATPEGAA</sequence>
<reference evidence="2" key="1">
    <citation type="submission" date="2022-01" db="EMBL/GenBank/DDBJ databases">
        <title>Antribacter sp. nov., isolated from Guizhou of China.</title>
        <authorList>
            <person name="Chengliang C."/>
            <person name="Ya Z."/>
        </authorList>
    </citation>
    <scope>NUCLEOTIDE SEQUENCE</scope>
    <source>
        <strain evidence="2">KLBMP 9083</strain>
    </source>
</reference>
<evidence type="ECO:0000313" key="3">
    <source>
        <dbReference type="Proteomes" id="UP001165405"/>
    </source>
</evidence>
<name>A0AA41U6C1_9MICO</name>
<dbReference type="InterPro" id="IPR000639">
    <property type="entry name" value="Epox_hydrolase-like"/>
</dbReference>
<dbReference type="GO" id="GO:0016787">
    <property type="term" value="F:hydrolase activity"/>
    <property type="evidence" value="ECO:0007669"/>
    <property type="project" value="UniProtKB-KW"/>
</dbReference>
<dbReference type="PANTHER" id="PTHR43194:SF2">
    <property type="entry name" value="PEROXISOMAL MEMBRANE PROTEIN LPX1"/>
    <property type="match status" value="1"/>
</dbReference>
<dbReference type="InterPro" id="IPR050228">
    <property type="entry name" value="Carboxylesterase_BioH"/>
</dbReference>
<dbReference type="Gene3D" id="3.40.50.1820">
    <property type="entry name" value="alpha/beta hydrolase"/>
    <property type="match status" value="1"/>
</dbReference>
<dbReference type="InterPro" id="IPR000073">
    <property type="entry name" value="AB_hydrolase_1"/>
</dbReference>
<dbReference type="RefSeq" id="WP_236087864.1">
    <property type="nucleotide sequence ID" value="NZ_JAKGSG010000015.1"/>
</dbReference>
<dbReference type="SUPFAM" id="SSF53474">
    <property type="entry name" value="alpha/beta-Hydrolases"/>
    <property type="match status" value="1"/>
</dbReference>